<keyword evidence="3" id="KW-1185">Reference proteome</keyword>
<name>A0ABM5I5E7_DRORH</name>
<feature type="compositionally biased region" description="Low complexity" evidence="1">
    <location>
        <begin position="195"/>
        <end position="204"/>
    </location>
</feature>
<organism evidence="2 3">
    <name type="scientific">Drosophila rhopaloa</name>
    <name type="common">Fruit fly</name>
    <dbReference type="NCBI Taxonomy" id="1041015"/>
    <lineage>
        <taxon>Eukaryota</taxon>
        <taxon>Metazoa</taxon>
        <taxon>Ecdysozoa</taxon>
        <taxon>Arthropoda</taxon>
        <taxon>Hexapoda</taxon>
        <taxon>Insecta</taxon>
        <taxon>Pterygota</taxon>
        <taxon>Neoptera</taxon>
        <taxon>Endopterygota</taxon>
        <taxon>Diptera</taxon>
        <taxon>Brachycera</taxon>
        <taxon>Muscomorpha</taxon>
        <taxon>Ephydroidea</taxon>
        <taxon>Drosophilidae</taxon>
        <taxon>Drosophila</taxon>
        <taxon>Sophophora</taxon>
    </lineage>
</organism>
<dbReference type="RefSeq" id="XP_016990409.2">
    <property type="nucleotide sequence ID" value="XM_017134920.2"/>
</dbReference>
<dbReference type="Proteomes" id="UP001652680">
    <property type="component" value="Unassembled WGS sequence"/>
</dbReference>
<accession>A0ABM5I5E7</accession>
<reference evidence="2" key="2">
    <citation type="submission" date="2025-05" db="UniProtKB">
        <authorList>
            <consortium name="EnsemblMetazoa"/>
        </authorList>
    </citation>
    <scope>IDENTIFICATION</scope>
</reference>
<evidence type="ECO:0000256" key="1">
    <source>
        <dbReference type="SAM" id="MobiDB-lite"/>
    </source>
</evidence>
<dbReference type="EnsemblMetazoa" id="XM_017134920.2">
    <property type="protein sequence ID" value="XP_016990409.2"/>
    <property type="gene ID" value="LOC108052516"/>
</dbReference>
<protein>
    <recommendedName>
        <fullName evidence="4">Spermatogenesis-associated protein 6 N-terminal domain-containing protein</fullName>
    </recommendedName>
</protein>
<evidence type="ECO:0000313" key="2">
    <source>
        <dbReference type="EnsemblMetazoa" id="XP_016990409.2"/>
    </source>
</evidence>
<evidence type="ECO:0000313" key="3">
    <source>
        <dbReference type="Proteomes" id="UP001652680"/>
    </source>
</evidence>
<sequence length="384" mass="42830">MTNNSTVRKVMQVSEEAAPAVHIPILVGNEKFVLTQQDIRRVEDIRMLTYNRLAPNGQFYPVDLSLTALEPYSLPTTSIFCTLDDLIARSLTKRVKLDLNKDPGENEKLSTKAPCPILQQIPCRTVASVSTQLGWSKIKAESDPVFPLRYSSGTSTCGLMSTTQTQTSSIKTQPSLSPRPNPIGKKESPGLVSCQTQTSPSQTSIVKKEPKNSTCQTQPITTSTGCNTSASHLMGKITTESYVSDVSEYTSEEETTHPCPRCKSQQTCTEHDLIVQQQRPLLTPRCPLEQPCTSRQIHFDFCSQEGKSCTQQMNKLQKQEDQGFYRTVPLSRSLYKQTLSKAPDSKPRKTLTYDLKGPIEINPNYEELVREHSKKDSAHANKQL</sequence>
<feature type="region of interest" description="Disordered" evidence="1">
    <location>
        <begin position="163"/>
        <end position="217"/>
    </location>
</feature>
<dbReference type="GeneID" id="108052516"/>
<reference evidence="3" key="1">
    <citation type="journal article" date="2021" name="Elife">
        <title>Highly contiguous assemblies of 101 drosophilid genomes.</title>
        <authorList>
            <person name="Kim B.Y."/>
            <person name="Wang J.R."/>
            <person name="Miller D.E."/>
            <person name="Barmina O."/>
            <person name="Delaney E."/>
            <person name="Thompson A."/>
            <person name="Comeault A.A."/>
            <person name="Peede D."/>
            <person name="D'Agostino E.R."/>
            <person name="Pelaez J."/>
            <person name="Aguilar J.M."/>
            <person name="Haji D."/>
            <person name="Matsunaga T."/>
            <person name="Armstrong E.E."/>
            <person name="Zych M."/>
            <person name="Ogawa Y."/>
            <person name="Stamenkovic-Radak M."/>
            <person name="Jelic M."/>
            <person name="Veselinovic M.S."/>
            <person name="Tanaskovic M."/>
            <person name="Eric P."/>
            <person name="Gao J.J."/>
            <person name="Katoh T.K."/>
            <person name="Toda M.J."/>
            <person name="Watabe H."/>
            <person name="Watada M."/>
            <person name="Davis J.S."/>
            <person name="Moyle L.C."/>
            <person name="Manoli G."/>
            <person name="Bertolini E."/>
            <person name="Kostal V."/>
            <person name="Hawley R.S."/>
            <person name="Takahashi A."/>
            <person name="Jones C.D."/>
            <person name="Price D.K."/>
            <person name="Whiteman N."/>
            <person name="Kopp A."/>
            <person name="Matute D.R."/>
            <person name="Petrov D.A."/>
        </authorList>
    </citation>
    <scope>NUCLEOTIDE SEQUENCE [LARGE SCALE GENOMIC DNA]</scope>
</reference>
<proteinExistence type="predicted"/>
<evidence type="ECO:0008006" key="4">
    <source>
        <dbReference type="Google" id="ProtNLM"/>
    </source>
</evidence>
<feature type="compositionally biased region" description="Low complexity" evidence="1">
    <location>
        <begin position="163"/>
        <end position="173"/>
    </location>
</feature>